<organism evidence="1 2">
    <name type="scientific">Oerskovia gallyi</name>
    <dbReference type="NCBI Taxonomy" id="2762226"/>
    <lineage>
        <taxon>Bacteria</taxon>
        <taxon>Bacillati</taxon>
        <taxon>Actinomycetota</taxon>
        <taxon>Actinomycetes</taxon>
        <taxon>Micrococcales</taxon>
        <taxon>Cellulomonadaceae</taxon>
        <taxon>Oerskovia</taxon>
    </lineage>
</organism>
<name>A0ABR8V2P8_9CELL</name>
<dbReference type="SUPFAM" id="SSF54506">
    <property type="entry name" value="Diaminopimelate epimerase-like"/>
    <property type="match status" value="1"/>
</dbReference>
<dbReference type="PANTHER" id="PTHR13774:SF32">
    <property type="entry name" value="ANTISENSE-ENHANCING SEQUENCE 1"/>
    <property type="match status" value="1"/>
</dbReference>
<keyword evidence="2" id="KW-1185">Reference proteome</keyword>
<dbReference type="Proteomes" id="UP000633601">
    <property type="component" value="Unassembled WGS sequence"/>
</dbReference>
<comment type="caution">
    <text evidence="1">The sequence shown here is derived from an EMBL/GenBank/DDBJ whole genome shotgun (WGS) entry which is preliminary data.</text>
</comment>
<dbReference type="InterPro" id="IPR003719">
    <property type="entry name" value="Phenazine_PhzF-like"/>
</dbReference>
<evidence type="ECO:0000313" key="2">
    <source>
        <dbReference type="Proteomes" id="UP000633601"/>
    </source>
</evidence>
<dbReference type="PIRSF" id="PIRSF016184">
    <property type="entry name" value="PhzC_PhzF"/>
    <property type="match status" value="1"/>
</dbReference>
<sequence>MTTPPRLRPFSQVDVFTTTPYRGNPVAVVRDAVGLEDAQMAAFARWTNLSETTFLLPPSPEGAAAGADYRLRIFTPAGELPFAGHPTLGSCHAWLAAGGTPREPGVVVQECGIGLVPLRRSPSTDLTDLPDGGASPGGRLAFAAPDLLTDEPVDLSTLTAITRALGLEARDVVDHRFLDNGPGWRVLLLGSAEKVLALDPDFTGLGDLAIGVVGPYTALGDGRYDGPDGAAVEVRGYALDMGIPEDPVTGSLNAVVAQWLQPDGLLPAEYVASQGTALGRAGRVHVSREAGSGDDGQDVDTVWVGGDAVTCIDGTVLL</sequence>
<dbReference type="RefSeq" id="WP_191790755.1">
    <property type="nucleotide sequence ID" value="NZ_JACSQE010000008.1"/>
</dbReference>
<dbReference type="Gene3D" id="3.10.310.10">
    <property type="entry name" value="Diaminopimelate Epimerase, Chain A, domain 1"/>
    <property type="match status" value="2"/>
</dbReference>
<accession>A0ABR8V2P8</accession>
<protein>
    <submittedName>
        <fullName evidence="1">PhzF family phenazine biosynthesis protein</fullName>
    </submittedName>
</protein>
<proteinExistence type="predicted"/>
<dbReference type="PANTHER" id="PTHR13774">
    <property type="entry name" value="PHENAZINE BIOSYNTHESIS PROTEIN"/>
    <property type="match status" value="1"/>
</dbReference>
<dbReference type="NCBIfam" id="TIGR00654">
    <property type="entry name" value="PhzF_family"/>
    <property type="match status" value="1"/>
</dbReference>
<gene>
    <name evidence="1" type="ORF">H9640_10955</name>
</gene>
<reference evidence="1 2" key="1">
    <citation type="submission" date="2020-08" db="EMBL/GenBank/DDBJ databases">
        <title>A Genomic Blueprint of the Chicken Gut Microbiome.</title>
        <authorList>
            <person name="Gilroy R."/>
            <person name="Ravi A."/>
            <person name="Getino M."/>
            <person name="Pursley I."/>
            <person name="Horton D.L."/>
            <person name="Alikhan N.-F."/>
            <person name="Baker D."/>
            <person name="Gharbi K."/>
            <person name="Hall N."/>
            <person name="Watson M."/>
            <person name="Adriaenssens E.M."/>
            <person name="Foster-Nyarko E."/>
            <person name="Jarju S."/>
            <person name="Secka A."/>
            <person name="Antonio M."/>
            <person name="Oren A."/>
            <person name="Chaudhuri R."/>
            <person name="La Ragione R.M."/>
            <person name="Hildebrand F."/>
            <person name="Pallen M.J."/>
        </authorList>
    </citation>
    <scope>NUCLEOTIDE SEQUENCE [LARGE SCALE GENOMIC DNA]</scope>
    <source>
        <strain evidence="1 2">Sa2CUA8</strain>
    </source>
</reference>
<evidence type="ECO:0000313" key="1">
    <source>
        <dbReference type="EMBL" id="MBD7999072.1"/>
    </source>
</evidence>
<dbReference type="EMBL" id="JACSQE010000008">
    <property type="protein sequence ID" value="MBD7999072.1"/>
    <property type="molecule type" value="Genomic_DNA"/>
</dbReference>
<dbReference type="Pfam" id="PF02567">
    <property type="entry name" value="PhzC-PhzF"/>
    <property type="match status" value="1"/>
</dbReference>